<gene>
    <name evidence="1" type="ORF">mMyoMyo1_016911</name>
</gene>
<proteinExistence type="predicted"/>
<organism evidence="1 2">
    <name type="scientific">Myotis myotis</name>
    <name type="common">Greater mouse-eared bat</name>
    <name type="synonym">Vespertilio myotis</name>
    <dbReference type="NCBI Taxonomy" id="51298"/>
    <lineage>
        <taxon>Eukaryota</taxon>
        <taxon>Metazoa</taxon>
        <taxon>Chordata</taxon>
        <taxon>Craniata</taxon>
        <taxon>Vertebrata</taxon>
        <taxon>Euteleostomi</taxon>
        <taxon>Mammalia</taxon>
        <taxon>Eutheria</taxon>
        <taxon>Laurasiatheria</taxon>
        <taxon>Chiroptera</taxon>
        <taxon>Yangochiroptera</taxon>
        <taxon>Vespertilionidae</taxon>
        <taxon>Myotis</taxon>
    </lineage>
</organism>
<dbReference type="EMBL" id="JABWUV010000010">
    <property type="protein sequence ID" value="KAF6325628.1"/>
    <property type="molecule type" value="Genomic_DNA"/>
</dbReference>
<dbReference type="AlphaFoldDB" id="A0A7J7VKU5"/>
<evidence type="ECO:0000313" key="2">
    <source>
        <dbReference type="Proteomes" id="UP000527355"/>
    </source>
</evidence>
<comment type="caution">
    <text evidence="1">The sequence shown here is derived from an EMBL/GenBank/DDBJ whole genome shotgun (WGS) entry which is preliminary data.</text>
</comment>
<accession>A0A7J7VKU5</accession>
<dbReference type="Proteomes" id="UP000527355">
    <property type="component" value="Unassembled WGS sequence"/>
</dbReference>
<evidence type="ECO:0000313" key="1">
    <source>
        <dbReference type="EMBL" id="KAF6325628.1"/>
    </source>
</evidence>
<protein>
    <submittedName>
        <fullName evidence="1">Remodeling and spacing factor 1</fullName>
    </submittedName>
</protein>
<keyword evidence="2" id="KW-1185">Reference proteome</keyword>
<sequence>MIWTVTATWMKKRVRMSSRSVMDLKMSLLYLMKTQMKVKKTHHLMMTVTLISVAED</sequence>
<reference evidence="1 2" key="1">
    <citation type="journal article" date="2020" name="Nature">
        <title>Six reference-quality genomes reveal evolution of bat adaptations.</title>
        <authorList>
            <person name="Jebb D."/>
            <person name="Huang Z."/>
            <person name="Pippel M."/>
            <person name="Hughes G.M."/>
            <person name="Lavrichenko K."/>
            <person name="Devanna P."/>
            <person name="Winkler S."/>
            <person name="Jermiin L.S."/>
            <person name="Skirmuntt E.C."/>
            <person name="Katzourakis A."/>
            <person name="Burkitt-Gray L."/>
            <person name="Ray D.A."/>
            <person name="Sullivan K.A.M."/>
            <person name="Roscito J.G."/>
            <person name="Kirilenko B.M."/>
            <person name="Davalos L.M."/>
            <person name="Corthals A.P."/>
            <person name="Power M.L."/>
            <person name="Jones G."/>
            <person name="Ransome R.D."/>
            <person name="Dechmann D.K.N."/>
            <person name="Locatelli A.G."/>
            <person name="Puechmaille S.J."/>
            <person name="Fedrigo O."/>
            <person name="Jarvis E.D."/>
            <person name="Hiller M."/>
            <person name="Vernes S.C."/>
            <person name="Myers E.W."/>
            <person name="Teeling E.C."/>
        </authorList>
    </citation>
    <scope>NUCLEOTIDE SEQUENCE [LARGE SCALE GENOMIC DNA]</scope>
    <source>
        <strain evidence="1">MMyoMyo1</strain>
        <tissue evidence="1">Flight muscle</tissue>
    </source>
</reference>
<name>A0A7J7VKU5_MYOMY</name>